<protein>
    <submittedName>
        <fullName evidence="2">Retrotrans-gag domain containing protein</fullName>
    </submittedName>
</protein>
<evidence type="ECO:0000256" key="1">
    <source>
        <dbReference type="SAM" id="MobiDB-lite"/>
    </source>
</evidence>
<dbReference type="GeneID" id="6350251"/>
<accession>A0A834S2D4</accession>
<feature type="compositionally biased region" description="Polar residues" evidence="1">
    <location>
        <begin position="104"/>
        <end position="126"/>
    </location>
</feature>
<sequence length="456" mass="52112">MSSSPYFDPLCETEPHTTRYTLTVFVPERPPPSWIPAFFTRKAVRYPKNSSMYRIPPSDRNKDLDCFEDWDLEEVPTSLLQRLEDMSTRMERLEAPSHELPQTPGHNTDATTDPTPTSETSNTSVPITPKPRHSLPHPPTFGGNKSQWRGWKLEMEGKIEEDAQAIGSLKAQLRYVYMRLDGAAKTNVTTYYEIQVKEESPNPFKLLDRLELLYGERNRKEKAIQNLYSIRQKDDETFISFYPRFEKEMANADAESWPEHTKISYLRNALSGRIKDRLVGTSGAETSTYARFAQKCVDLSNDMELFGQWTKTTRRYGSRTAENALTYEPPAKSNNATLTAVSPEDMMEWEPTQPTTTQVNAVGLRGKTNMNGYPSRRPEDRELIGKRAKWVNQEEIDARRQERRCLRCGRNNCRIATCPLAAALRPTHVSVKTAKSTVVTKAAVEEEDPEDSEAEQ</sequence>
<feature type="region of interest" description="Disordered" evidence="1">
    <location>
        <begin position="95"/>
        <end position="146"/>
    </location>
</feature>
<organism evidence="2 3">
    <name type="scientific">Pyrenophora tritici-repentis</name>
    <dbReference type="NCBI Taxonomy" id="45151"/>
    <lineage>
        <taxon>Eukaryota</taxon>
        <taxon>Fungi</taxon>
        <taxon>Dikarya</taxon>
        <taxon>Ascomycota</taxon>
        <taxon>Pezizomycotina</taxon>
        <taxon>Dothideomycetes</taxon>
        <taxon>Pleosporomycetidae</taxon>
        <taxon>Pleosporales</taxon>
        <taxon>Pleosporineae</taxon>
        <taxon>Pleosporaceae</taxon>
        <taxon>Pyrenophora</taxon>
    </lineage>
</organism>
<evidence type="ECO:0000313" key="2">
    <source>
        <dbReference type="EMBL" id="KAF7572282.1"/>
    </source>
</evidence>
<dbReference type="Proteomes" id="UP000245464">
    <property type="component" value="Chromosome 4"/>
</dbReference>
<comment type="caution">
    <text evidence="2">The sequence shown here is derived from an EMBL/GenBank/DDBJ whole genome shotgun (WGS) entry which is preliminary data.</text>
</comment>
<dbReference type="RefSeq" id="XP_065962907.1">
    <property type="nucleotide sequence ID" value="XM_066107239.1"/>
</dbReference>
<proteinExistence type="predicted"/>
<dbReference type="KEGG" id="ptrr:6350251"/>
<evidence type="ECO:0000313" key="3">
    <source>
        <dbReference type="Proteomes" id="UP000245464"/>
    </source>
</evidence>
<dbReference type="AlphaFoldDB" id="A0A834S2D4"/>
<gene>
    <name evidence="2" type="ORF">PtrM4_097820</name>
</gene>
<reference evidence="2" key="1">
    <citation type="journal article" date="2018" name="BMC Genomics">
        <title>Comparative genomics of the wheat fungal pathogen Pyrenophora tritici-repentis reveals chromosomal variations and genome plasticity.</title>
        <authorList>
            <person name="Moolhuijzen P."/>
            <person name="See P.T."/>
            <person name="Hane J.K."/>
            <person name="Shi G."/>
            <person name="Liu Z."/>
            <person name="Oliver R.P."/>
            <person name="Moffat C.S."/>
        </authorList>
    </citation>
    <scope>NUCLEOTIDE SEQUENCE [LARGE SCALE GENOMIC DNA]</scope>
    <source>
        <strain evidence="2">M4</strain>
    </source>
</reference>
<dbReference type="EMBL" id="NQIK02000004">
    <property type="protein sequence ID" value="KAF7572282.1"/>
    <property type="molecule type" value="Genomic_DNA"/>
</dbReference>
<name>A0A834S2D4_9PLEO</name>